<feature type="domain" description="Ig-like" evidence="3">
    <location>
        <begin position="22"/>
        <end position="105"/>
    </location>
</feature>
<name>A0A8B9L2Y9_ASTMX</name>
<evidence type="ECO:0000256" key="2">
    <source>
        <dbReference type="ARBA" id="ARBA00022859"/>
    </source>
</evidence>
<dbReference type="GO" id="GO:0007166">
    <property type="term" value="P:cell surface receptor signaling pathway"/>
    <property type="evidence" value="ECO:0007669"/>
    <property type="project" value="TreeGrafter"/>
</dbReference>
<dbReference type="AlphaFoldDB" id="A0A8B9L2Y9"/>
<dbReference type="GO" id="GO:0005886">
    <property type="term" value="C:plasma membrane"/>
    <property type="evidence" value="ECO:0007669"/>
    <property type="project" value="TreeGrafter"/>
</dbReference>
<dbReference type="SMART" id="SM00406">
    <property type="entry name" value="IGv"/>
    <property type="match status" value="1"/>
</dbReference>
<evidence type="ECO:0000313" key="5">
    <source>
        <dbReference type="Proteomes" id="UP000694621"/>
    </source>
</evidence>
<dbReference type="Proteomes" id="UP000694621">
    <property type="component" value="Unplaced"/>
</dbReference>
<keyword evidence="2" id="KW-0391">Immunity</keyword>
<dbReference type="Pfam" id="PF07686">
    <property type="entry name" value="V-set"/>
    <property type="match status" value="1"/>
</dbReference>
<dbReference type="GO" id="GO:0002376">
    <property type="term" value="P:immune system process"/>
    <property type="evidence" value="ECO:0007669"/>
    <property type="project" value="UniProtKB-KW"/>
</dbReference>
<organism evidence="4 5">
    <name type="scientific">Astyanax mexicanus</name>
    <name type="common">Blind cave fish</name>
    <name type="synonym">Astyanax fasciatus mexicanus</name>
    <dbReference type="NCBI Taxonomy" id="7994"/>
    <lineage>
        <taxon>Eukaryota</taxon>
        <taxon>Metazoa</taxon>
        <taxon>Chordata</taxon>
        <taxon>Craniata</taxon>
        <taxon>Vertebrata</taxon>
        <taxon>Euteleostomi</taxon>
        <taxon>Actinopterygii</taxon>
        <taxon>Neopterygii</taxon>
        <taxon>Teleostei</taxon>
        <taxon>Ostariophysi</taxon>
        <taxon>Characiformes</taxon>
        <taxon>Characoidei</taxon>
        <taxon>Acestrorhamphidae</taxon>
        <taxon>Acestrorhamphinae</taxon>
        <taxon>Astyanax</taxon>
    </lineage>
</organism>
<dbReference type="PROSITE" id="PS50835">
    <property type="entry name" value="IG_LIKE"/>
    <property type="match status" value="1"/>
</dbReference>
<protein>
    <recommendedName>
        <fullName evidence="3">Ig-like domain-containing protein</fullName>
    </recommendedName>
</protein>
<dbReference type="InterPro" id="IPR003599">
    <property type="entry name" value="Ig_sub"/>
</dbReference>
<dbReference type="InterPro" id="IPR036179">
    <property type="entry name" value="Ig-like_dom_sf"/>
</dbReference>
<dbReference type="Ensembl" id="ENSAMXT00005050363.1">
    <property type="protein sequence ID" value="ENSAMXP00005046361.1"/>
    <property type="gene ID" value="ENSAMXG00005021360.1"/>
</dbReference>
<dbReference type="InterPro" id="IPR013106">
    <property type="entry name" value="Ig_V-set"/>
</dbReference>
<dbReference type="InterPro" id="IPR013783">
    <property type="entry name" value="Ig-like_fold"/>
</dbReference>
<evidence type="ECO:0000259" key="3">
    <source>
        <dbReference type="PROSITE" id="PS50835"/>
    </source>
</evidence>
<accession>A0A8B9L2Y9</accession>
<reference evidence="4" key="1">
    <citation type="submission" date="2025-08" db="UniProtKB">
        <authorList>
            <consortium name="Ensembl"/>
        </authorList>
    </citation>
    <scope>IDENTIFICATION</scope>
</reference>
<dbReference type="SUPFAM" id="SSF48726">
    <property type="entry name" value="Immunoglobulin"/>
    <property type="match status" value="1"/>
</dbReference>
<dbReference type="InterPro" id="IPR007110">
    <property type="entry name" value="Ig-like_dom"/>
</dbReference>
<dbReference type="InterPro" id="IPR050413">
    <property type="entry name" value="TCR_beta_variable"/>
</dbReference>
<keyword evidence="1" id="KW-0732">Signal</keyword>
<dbReference type="PANTHER" id="PTHR23268">
    <property type="entry name" value="T-CELL RECEPTOR BETA CHAIN"/>
    <property type="match status" value="1"/>
</dbReference>
<proteinExistence type="predicted"/>
<dbReference type="SMART" id="SM00409">
    <property type="entry name" value="IG"/>
    <property type="match status" value="1"/>
</dbReference>
<evidence type="ECO:0000313" key="4">
    <source>
        <dbReference type="Ensembl" id="ENSAMXP00005046361.1"/>
    </source>
</evidence>
<evidence type="ECO:0000256" key="1">
    <source>
        <dbReference type="ARBA" id="ARBA00022729"/>
    </source>
</evidence>
<sequence length="149" mass="16971">MIRTITILVLADDVNQPQIIWGEKNGPATLECSHKEQNYDQIYWYKQQPQSPDLIFIGYIYGTSAPKYEGDFKDKVKMVGDGKTSLSLTIKDLSASDSAVYFCAAYYTVLPSDVINTCCCGLHLRRCQFLQTRSFCTNRNWQQCRGLGF</sequence>
<dbReference type="Gene3D" id="2.60.40.10">
    <property type="entry name" value="Immunoglobulins"/>
    <property type="match status" value="1"/>
</dbReference>